<reference evidence="1" key="1">
    <citation type="submission" date="2018-05" db="EMBL/GenBank/DDBJ databases">
        <title>Draft genome of Mucuna pruriens seed.</title>
        <authorList>
            <person name="Nnadi N.E."/>
            <person name="Vos R."/>
            <person name="Hasami M.H."/>
            <person name="Devisetty U.K."/>
            <person name="Aguiy J.C."/>
        </authorList>
    </citation>
    <scope>NUCLEOTIDE SEQUENCE [LARGE SCALE GENOMIC DNA]</scope>
    <source>
        <strain evidence="1">JCA_2017</strain>
    </source>
</reference>
<comment type="caution">
    <text evidence="1">The sequence shown here is derived from an EMBL/GenBank/DDBJ whole genome shotgun (WGS) entry which is preliminary data.</text>
</comment>
<dbReference type="OrthoDB" id="1422241at2759"/>
<feature type="non-terminal residue" evidence="1">
    <location>
        <position position="105"/>
    </location>
</feature>
<organism evidence="1 2">
    <name type="scientific">Mucuna pruriens</name>
    <name type="common">Velvet bean</name>
    <name type="synonym">Dolichos pruriens</name>
    <dbReference type="NCBI Taxonomy" id="157652"/>
    <lineage>
        <taxon>Eukaryota</taxon>
        <taxon>Viridiplantae</taxon>
        <taxon>Streptophyta</taxon>
        <taxon>Embryophyta</taxon>
        <taxon>Tracheophyta</taxon>
        <taxon>Spermatophyta</taxon>
        <taxon>Magnoliopsida</taxon>
        <taxon>eudicotyledons</taxon>
        <taxon>Gunneridae</taxon>
        <taxon>Pentapetalae</taxon>
        <taxon>rosids</taxon>
        <taxon>fabids</taxon>
        <taxon>Fabales</taxon>
        <taxon>Fabaceae</taxon>
        <taxon>Papilionoideae</taxon>
        <taxon>50 kb inversion clade</taxon>
        <taxon>NPAAA clade</taxon>
        <taxon>indigoferoid/millettioid clade</taxon>
        <taxon>Phaseoleae</taxon>
        <taxon>Mucuna</taxon>
    </lineage>
</organism>
<accession>A0A371GIF3</accession>
<protein>
    <recommendedName>
        <fullName evidence="3">Retrotransposon gag domain-containing protein</fullName>
    </recommendedName>
</protein>
<evidence type="ECO:0000313" key="2">
    <source>
        <dbReference type="Proteomes" id="UP000257109"/>
    </source>
</evidence>
<name>A0A371GIF3_MUCPR</name>
<keyword evidence="2" id="KW-1185">Reference proteome</keyword>
<feature type="non-terminal residue" evidence="1">
    <location>
        <position position="1"/>
    </location>
</feature>
<proteinExistence type="predicted"/>
<gene>
    <name evidence="1" type="ORF">CR513_27846</name>
</gene>
<evidence type="ECO:0000313" key="1">
    <source>
        <dbReference type="EMBL" id="RDX90316.1"/>
    </source>
</evidence>
<dbReference type="Proteomes" id="UP000257109">
    <property type="component" value="Unassembled WGS sequence"/>
</dbReference>
<dbReference type="EMBL" id="QJKJ01005435">
    <property type="protein sequence ID" value="RDX90316.1"/>
    <property type="molecule type" value="Genomic_DNA"/>
</dbReference>
<evidence type="ECO:0008006" key="3">
    <source>
        <dbReference type="Google" id="ProtNLM"/>
    </source>
</evidence>
<dbReference type="AlphaFoldDB" id="A0A371GIF3"/>
<sequence>FDINSESNIVVNTSHELDPIENNDRTLKELAKPDLEPAQSYELKSVLIHLFPKFHDLAGEDLHKHLKEFHLVCSTMRPHGIPKDYINIKAFMFFLNGTAKDWLYL</sequence>